<dbReference type="AlphaFoldDB" id="A0A2H3STG9"/>
<evidence type="ECO:0000313" key="2">
    <source>
        <dbReference type="EMBL" id="SCO78499.1"/>
    </source>
</evidence>
<gene>
    <name evidence="2" type="ORF">FRV6_02712</name>
</gene>
<dbReference type="PROSITE" id="PS50297">
    <property type="entry name" value="ANK_REP_REGION"/>
    <property type="match status" value="1"/>
</dbReference>
<dbReference type="SUPFAM" id="SSF48403">
    <property type="entry name" value="Ankyrin repeat"/>
    <property type="match status" value="1"/>
</dbReference>
<dbReference type="PROSITE" id="PS50088">
    <property type="entry name" value="ANK_REPEAT"/>
    <property type="match status" value="1"/>
</dbReference>
<dbReference type="Proteomes" id="UP000219369">
    <property type="component" value="Unassembled WGS sequence"/>
</dbReference>
<protein>
    <submittedName>
        <fullName evidence="2">Uncharacterized protein</fullName>
    </submittedName>
</protein>
<dbReference type="InterPro" id="IPR036770">
    <property type="entry name" value="Ankyrin_rpt-contain_sf"/>
</dbReference>
<dbReference type="SMART" id="SM00248">
    <property type="entry name" value="ANK"/>
    <property type="match status" value="2"/>
</dbReference>
<dbReference type="EMBL" id="FMJY01000002">
    <property type="protein sequence ID" value="SCO78499.1"/>
    <property type="molecule type" value="Genomic_DNA"/>
</dbReference>
<evidence type="ECO:0000313" key="3">
    <source>
        <dbReference type="Proteomes" id="UP000219369"/>
    </source>
</evidence>
<dbReference type="Gene3D" id="1.25.40.20">
    <property type="entry name" value="Ankyrin repeat-containing domain"/>
    <property type="match status" value="1"/>
</dbReference>
<organism evidence="2 3">
    <name type="scientific">Fusarium oxysporum</name>
    <name type="common">Fusarium vascular wilt</name>
    <dbReference type="NCBI Taxonomy" id="5507"/>
    <lineage>
        <taxon>Eukaryota</taxon>
        <taxon>Fungi</taxon>
        <taxon>Dikarya</taxon>
        <taxon>Ascomycota</taxon>
        <taxon>Pezizomycotina</taxon>
        <taxon>Sordariomycetes</taxon>
        <taxon>Hypocreomycetidae</taxon>
        <taxon>Hypocreales</taxon>
        <taxon>Nectriaceae</taxon>
        <taxon>Fusarium</taxon>
        <taxon>Fusarium oxysporum species complex</taxon>
    </lineage>
</organism>
<keyword evidence="1" id="KW-0040">ANK repeat</keyword>
<dbReference type="OrthoDB" id="4772757at2759"/>
<accession>A0A2H3STG9</accession>
<name>A0A2H3STG9_FUSOX</name>
<evidence type="ECO:0000256" key="1">
    <source>
        <dbReference type="PROSITE-ProRule" id="PRU00023"/>
    </source>
</evidence>
<feature type="repeat" description="ANK" evidence="1">
    <location>
        <begin position="89"/>
        <end position="121"/>
    </location>
</feature>
<reference evidence="3" key="1">
    <citation type="submission" date="2016-09" db="EMBL/GenBank/DDBJ databases">
        <authorList>
            <person name="Guldener U."/>
        </authorList>
    </citation>
    <scope>NUCLEOTIDE SEQUENCE [LARGE SCALE GENOMIC DNA]</scope>
    <source>
        <strain evidence="3">V64-1</strain>
    </source>
</reference>
<dbReference type="InterPro" id="IPR002110">
    <property type="entry name" value="Ankyrin_rpt"/>
</dbReference>
<proteinExistence type="predicted"/>
<sequence length="161" mass="17882">MARYAAEYWTEYAVSAETSEEIVQITVSFLRDETIFQRWCRLYQADRWWDDEPGPPRAPRLYYACLAGLAGAARDLTTEGADVNAEGGEYGNALQAASHEGNLEVMRLLLDNGADVNAEGGEYAMLSRLPYIKATQRLCKCDISQLGYNILILVLCACIGD</sequence>
<dbReference type="Pfam" id="PF00023">
    <property type="entry name" value="Ank"/>
    <property type="match status" value="1"/>
</dbReference>